<dbReference type="RefSeq" id="WP_021228559.1">
    <property type="nucleotide sequence ID" value="NZ_CP041016.1"/>
</dbReference>
<dbReference type="PROSITE" id="PS50977">
    <property type="entry name" value="HTH_TETR_2"/>
    <property type="match status" value="1"/>
</dbReference>
<feature type="domain" description="HTH tetR-type" evidence="4">
    <location>
        <begin position="20"/>
        <end position="80"/>
    </location>
</feature>
<feature type="DNA-binding region" description="H-T-H motif" evidence="2">
    <location>
        <begin position="43"/>
        <end position="62"/>
    </location>
</feature>
<keyword evidence="1 2" id="KW-0238">DNA-binding</keyword>
<dbReference type="GO" id="GO:0003677">
    <property type="term" value="F:DNA binding"/>
    <property type="evidence" value="ECO:0007669"/>
    <property type="project" value="UniProtKB-UniRule"/>
</dbReference>
<evidence type="ECO:0000313" key="5">
    <source>
        <dbReference type="EMBL" id="QDC39024.1"/>
    </source>
</evidence>
<dbReference type="KEGG" id="sufl:FIL70_04075"/>
<proteinExistence type="predicted"/>
<dbReference type="PANTHER" id="PTHR43479">
    <property type="entry name" value="ACREF/ENVCD OPERON REPRESSOR-RELATED"/>
    <property type="match status" value="1"/>
</dbReference>
<dbReference type="InterPro" id="IPR009057">
    <property type="entry name" value="Homeodomain-like_sf"/>
</dbReference>
<dbReference type="InterPro" id="IPR001647">
    <property type="entry name" value="HTH_TetR"/>
</dbReference>
<dbReference type="Proteomes" id="UP000311469">
    <property type="component" value="Chromosome cSF1"/>
</dbReference>
<feature type="region of interest" description="Disordered" evidence="3">
    <location>
        <begin position="1"/>
        <end position="20"/>
    </location>
</feature>
<dbReference type="Pfam" id="PF00440">
    <property type="entry name" value="TetR_N"/>
    <property type="match status" value="1"/>
</dbReference>
<dbReference type="SUPFAM" id="SSF46689">
    <property type="entry name" value="Homeodomain-like"/>
    <property type="match status" value="1"/>
</dbReference>
<dbReference type="EMBL" id="CP041016">
    <property type="protein sequence ID" value="QDC39024.1"/>
    <property type="molecule type" value="Genomic_DNA"/>
</dbReference>
<dbReference type="AlphaFoldDB" id="A0A5B8CHC3"/>
<protein>
    <submittedName>
        <fullName evidence="5">TetR/AcrR family transcriptional regulator</fullName>
    </submittedName>
</protein>
<evidence type="ECO:0000256" key="3">
    <source>
        <dbReference type="SAM" id="MobiDB-lite"/>
    </source>
</evidence>
<evidence type="ECO:0000256" key="1">
    <source>
        <dbReference type="ARBA" id="ARBA00023125"/>
    </source>
</evidence>
<name>A0A5B8CHC3_SPHSA</name>
<organism evidence="5 6">
    <name type="scientific">Sphingobium fuliginis ATCC 27551</name>
    <dbReference type="NCBI Taxonomy" id="1208342"/>
    <lineage>
        <taxon>Bacteria</taxon>
        <taxon>Pseudomonadati</taxon>
        <taxon>Pseudomonadota</taxon>
        <taxon>Alphaproteobacteria</taxon>
        <taxon>Sphingomonadales</taxon>
        <taxon>Sphingomonadaceae</taxon>
        <taxon>Sphingobium</taxon>
    </lineage>
</organism>
<dbReference type="PANTHER" id="PTHR43479:SF7">
    <property type="entry name" value="TETR-FAMILY TRANSCRIPTIONAL REGULATOR"/>
    <property type="match status" value="1"/>
</dbReference>
<accession>A0A5B8CHC3</accession>
<dbReference type="InterPro" id="IPR050624">
    <property type="entry name" value="HTH-type_Tx_Regulator"/>
</dbReference>
<sequence length="214" mass="24011">MDLQRERNAGRPPVRNARSARTREALRRAFLQLLEMAPLEEVTIRNVTAEADVSYATFFRHYADKDALLDDVAAEEISRLLAMTLPLLFSVDSRASSRALCAYVREHRAIWTVLLTGGASSVLKKEFIRQAREVAARSGERDSRIPNDLRVVFCVSGTLEILAWWLEHGDDISIDRMAEIQDMLGVAPHVRPGPEEAVAVGELTDPRSRMTDLV</sequence>
<reference evidence="5 6" key="1">
    <citation type="submission" date="2019-06" db="EMBL/GenBank/DDBJ databases">
        <title>Genome organization and adaptive potential of archetypical organophosphate degarding Sphingobium fuliginis ATCC 27551.</title>
        <authorList>
            <person name="Sarwar A."/>
            <person name="Parthasarathy S."/>
            <person name="Singh C."/>
            <person name="Siddavattam D."/>
        </authorList>
    </citation>
    <scope>NUCLEOTIDE SEQUENCE [LARGE SCALE GENOMIC DNA]</scope>
    <source>
        <strain evidence="5 6">ATCC 27551</strain>
    </source>
</reference>
<evidence type="ECO:0000259" key="4">
    <source>
        <dbReference type="PROSITE" id="PS50977"/>
    </source>
</evidence>
<evidence type="ECO:0000313" key="6">
    <source>
        <dbReference type="Proteomes" id="UP000311469"/>
    </source>
</evidence>
<evidence type="ECO:0000256" key="2">
    <source>
        <dbReference type="PROSITE-ProRule" id="PRU00335"/>
    </source>
</evidence>
<gene>
    <name evidence="5" type="ORF">FIL70_04075</name>
</gene>
<dbReference type="Gene3D" id="1.10.357.10">
    <property type="entry name" value="Tetracycline Repressor, domain 2"/>
    <property type="match status" value="1"/>
</dbReference>